<protein>
    <recommendedName>
        <fullName evidence="5">Rieske domain-containing protein</fullName>
    </recommendedName>
</protein>
<evidence type="ECO:0000259" key="5">
    <source>
        <dbReference type="PROSITE" id="PS51296"/>
    </source>
</evidence>
<evidence type="ECO:0000256" key="2">
    <source>
        <dbReference type="ARBA" id="ARBA00022723"/>
    </source>
</evidence>
<organism evidence="6 7">
    <name type="scientific">Chitiniphilus shinanonensis</name>
    <dbReference type="NCBI Taxonomy" id="553088"/>
    <lineage>
        <taxon>Bacteria</taxon>
        <taxon>Pseudomonadati</taxon>
        <taxon>Pseudomonadota</taxon>
        <taxon>Betaproteobacteria</taxon>
        <taxon>Neisseriales</taxon>
        <taxon>Chitinibacteraceae</taxon>
        <taxon>Chitiniphilus</taxon>
    </lineage>
</organism>
<gene>
    <name evidence="6" type="ORF">GCM10007860_22980</name>
</gene>
<dbReference type="Gene3D" id="2.102.10.10">
    <property type="entry name" value="Rieske [2Fe-2S] iron-sulphur domain"/>
    <property type="match status" value="1"/>
</dbReference>
<keyword evidence="7" id="KW-1185">Reference proteome</keyword>
<feature type="domain" description="Rieske" evidence="5">
    <location>
        <begin position="37"/>
        <end position="95"/>
    </location>
</feature>
<evidence type="ECO:0000313" key="7">
    <source>
        <dbReference type="Proteomes" id="UP001156836"/>
    </source>
</evidence>
<proteinExistence type="predicted"/>
<dbReference type="Proteomes" id="UP001156836">
    <property type="component" value="Unassembled WGS sequence"/>
</dbReference>
<keyword evidence="2" id="KW-0479">Metal-binding</keyword>
<evidence type="ECO:0000256" key="4">
    <source>
        <dbReference type="ARBA" id="ARBA00023014"/>
    </source>
</evidence>
<keyword evidence="4" id="KW-0411">Iron-sulfur</keyword>
<dbReference type="SUPFAM" id="SSF50022">
    <property type="entry name" value="ISP domain"/>
    <property type="match status" value="1"/>
</dbReference>
<dbReference type="InterPro" id="IPR036922">
    <property type="entry name" value="Rieske_2Fe-2S_sf"/>
</dbReference>
<accession>A0ABQ6BZ21</accession>
<reference evidence="7" key="1">
    <citation type="journal article" date="2019" name="Int. J. Syst. Evol. Microbiol.">
        <title>The Global Catalogue of Microorganisms (GCM) 10K type strain sequencing project: providing services to taxonomists for standard genome sequencing and annotation.</title>
        <authorList>
            <consortium name="The Broad Institute Genomics Platform"/>
            <consortium name="The Broad Institute Genome Sequencing Center for Infectious Disease"/>
            <person name="Wu L."/>
            <person name="Ma J."/>
        </authorList>
    </citation>
    <scope>NUCLEOTIDE SEQUENCE [LARGE SCALE GENOMIC DNA]</scope>
    <source>
        <strain evidence="7">NBRC 104970</strain>
    </source>
</reference>
<name>A0ABQ6BZ21_9NEIS</name>
<dbReference type="RefSeq" id="WP_018749396.1">
    <property type="nucleotide sequence ID" value="NZ_BAABUF010000023.1"/>
</dbReference>
<evidence type="ECO:0000313" key="6">
    <source>
        <dbReference type="EMBL" id="GLS05148.1"/>
    </source>
</evidence>
<keyword evidence="1" id="KW-0001">2Fe-2S</keyword>
<dbReference type="InterPro" id="IPR017941">
    <property type="entry name" value="Rieske_2Fe-2S"/>
</dbReference>
<dbReference type="PROSITE" id="PS51296">
    <property type="entry name" value="RIESKE"/>
    <property type="match status" value="1"/>
</dbReference>
<dbReference type="EMBL" id="BSOZ01000036">
    <property type="protein sequence ID" value="GLS05148.1"/>
    <property type="molecule type" value="Genomic_DNA"/>
</dbReference>
<sequence length="113" mass="12496">MKITTLPLDSFNSLAVGARRYFLLQNGVKPVIAPSECPHRGGPLNLGRRKACGAKLVCPWHDNAYPTHSIERGALPAIRRCDQISFVTGNEEIRVWTELLPVNQQQSACEDGQ</sequence>
<evidence type="ECO:0000256" key="1">
    <source>
        <dbReference type="ARBA" id="ARBA00022714"/>
    </source>
</evidence>
<evidence type="ECO:0000256" key="3">
    <source>
        <dbReference type="ARBA" id="ARBA00023004"/>
    </source>
</evidence>
<dbReference type="Pfam" id="PF00355">
    <property type="entry name" value="Rieske"/>
    <property type="match status" value="1"/>
</dbReference>
<comment type="caution">
    <text evidence="6">The sequence shown here is derived from an EMBL/GenBank/DDBJ whole genome shotgun (WGS) entry which is preliminary data.</text>
</comment>
<keyword evidence="3" id="KW-0408">Iron</keyword>